<dbReference type="AlphaFoldDB" id="A0A482IN45"/>
<feature type="compositionally biased region" description="Polar residues" evidence="1">
    <location>
        <begin position="222"/>
        <end position="234"/>
    </location>
</feature>
<name>A0A482IN45_9BURK</name>
<dbReference type="InterPro" id="IPR007499">
    <property type="entry name" value="ERF_bacteria_virus"/>
</dbReference>
<evidence type="ECO:0000313" key="2">
    <source>
        <dbReference type="EMBL" id="QBP09346.1"/>
    </source>
</evidence>
<evidence type="ECO:0000256" key="1">
    <source>
        <dbReference type="SAM" id="MobiDB-lite"/>
    </source>
</evidence>
<accession>A0A482IN45</accession>
<keyword evidence="2" id="KW-0238">DNA-binding</keyword>
<organism evidence="2 3">
    <name type="scientific">Cupriavidus metallidurans</name>
    <dbReference type="NCBI Taxonomy" id="119219"/>
    <lineage>
        <taxon>Bacteria</taxon>
        <taxon>Pseudomonadati</taxon>
        <taxon>Pseudomonadota</taxon>
        <taxon>Betaproteobacteria</taxon>
        <taxon>Burkholderiales</taxon>
        <taxon>Burkholderiaceae</taxon>
        <taxon>Cupriavidus</taxon>
    </lineage>
</organism>
<feature type="region of interest" description="Disordered" evidence="1">
    <location>
        <begin position="200"/>
        <end position="236"/>
    </location>
</feature>
<reference evidence="2 3" key="1">
    <citation type="submission" date="2019-03" db="EMBL/GenBank/DDBJ databases">
        <title>Comparative insights into the high quality Complete genome sequence of highly metal resistant Cupriavidus metallidurans strain BS1 isolated from a gold-copper mine.</title>
        <authorList>
            <person name="Mazhar H.S."/>
            <person name="Rensing C."/>
        </authorList>
    </citation>
    <scope>NUCLEOTIDE SEQUENCE [LARGE SCALE GENOMIC DNA]</scope>
    <source>
        <strain evidence="2 3">BS1</strain>
    </source>
</reference>
<dbReference type="Proteomes" id="UP000253772">
    <property type="component" value="Chromosome c1"/>
</dbReference>
<gene>
    <name evidence="2" type="ORF">DDF84_006025</name>
</gene>
<evidence type="ECO:0000313" key="3">
    <source>
        <dbReference type="Proteomes" id="UP000253772"/>
    </source>
</evidence>
<dbReference type="EMBL" id="CP037900">
    <property type="protein sequence ID" value="QBP09346.1"/>
    <property type="molecule type" value="Genomic_DNA"/>
</dbReference>
<protein>
    <submittedName>
        <fullName evidence="2">Single-stranded DNA-binding protein</fullName>
    </submittedName>
</protein>
<sequence length="287" mass="30786">MSTAVVEDVIDVETAPTTPRTAALPATRQSGALATTGPVTPDTLLLIAVEKGADLDYISKLLDLRERGLAMDARKAYVKAMAAFKTEPITIRRSKEVGYKTREGDFVGYTHAELSDVTDAVGPAMAKHGLSFAWNILQDNGLITVECVITHELGHSEKVVMSGPPDNSGKKNVIQQTASTITYLQRYTLLAVTGMSTKGMDDDGAGGSDAAGGQPSAGSQPNTAAQRSESSALYSQERFDENKAKWRELILSKKKTPAQIIATVESKGVLMTENQKNTIDSWAHEND</sequence>
<dbReference type="Pfam" id="PF04404">
    <property type="entry name" value="ERF"/>
    <property type="match status" value="1"/>
</dbReference>
<feature type="compositionally biased region" description="Low complexity" evidence="1">
    <location>
        <begin position="211"/>
        <end position="221"/>
    </location>
</feature>
<dbReference type="OrthoDB" id="6154571at2"/>
<dbReference type="GO" id="GO:0003677">
    <property type="term" value="F:DNA binding"/>
    <property type="evidence" value="ECO:0007669"/>
    <property type="project" value="UniProtKB-KW"/>
</dbReference>
<proteinExistence type="predicted"/>
<dbReference type="RefSeq" id="WP_111733291.1">
    <property type="nucleotide sequence ID" value="NZ_CP037900.1"/>
</dbReference>